<dbReference type="GeneID" id="130466265"/>
<evidence type="ECO:0000313" key="1">
    <source>
        <dbReference type="Proteomes" id="UP000813463"/>
    </source>
</evidence>
<proteinExistence type="predicted"/>
<reference evidence="1" key="1">
    <citation type="journal article" date="2021" name="Nat. Commun.">
        <title>Genomic analyses provide insights into spinach domestication and the genetic basis of agronomic traits.</title>
        <authorList>
            <person name="Cai X."/>
            <person name="Sun X."/>
            <person name="Xu C."/>
            <person name="Sun H."/>
            <person name="Wang X."/>
            <person name="Ge C."/>
            <person name="Zhang Z."/>
            <person name="Wang Q."/>
            <person name="Fei Z."/>
            <person name="Jiao C."/>
            <person name="Wang Q."/>
        </authorList>
    </citation>
    <scope>NUCLEOTIDE SEQUENCE [LARGE SCALE GENOMIC DNA]</scope>
    <source>
        <strain evidence="1">cv. Varoflay</strain>
    </source>
</reference>
<evidence type="ECO:0000313" key="2">
    <source>
        <dbReference type="RefSeq" id="XP_056691006.1"/>
    </source>
</evidence>
<name>A0ABM3R5W0_SPIOL</name>
<gene>
    <name evidence="2" type="primary">LOC130466265</name>
</gene>
<protein>
    <submittedName>
        <fullName evidence="2">NADP-dependent malic enzyme 3</fullName>
    </submittedName>
</protein>
<sequence length="76" mass="8133">MNNPCGNLQFGVHYTVVVSALSTIDMQIGCMPLLPQGMGIPVGKLALYTLYSSWRGPSISLFANKSITIDLGTNSE</sequence>
<dbReference type="RefSeq" id="XP_056691006.1">
    <property type="nucleotide sequence ID" value="XM_056835028.1"/>
</dbReference>
<dbReference type="Proteomes" id="UP000813463">
    <property type="component" value="Chromosome 1"/>
</dbReference>
<accession>A0ABM3R5W0</accession>
<organism evidence="1 2">
    <name type="scientific">Spinacia oleracea</name>
    <name type="common">Spinach</name>
    <dbReference type="NCBI Taxonomy" id="3562"/>
    <lineage>
        <taxon>Eukaryota</taxon>
        <taxon>Viridiplantae</taxon>
        <taxon>Streptophyta</taxon>
        <taxon>Embryophyta</taxon>
        <taxon>Tracheophyta</taxon>
        <taxon>Spermatophyta</taxon>
        <taxon>Magnoliopsida</taxon>
        <taxon>eudicotyledons</taxon>
        <taxon>Gunneridae</taxon>
        <taxon>Pentapetalae</taxon>
        <taxon>Caryophyllales</taxon>
        <taxon>Chenopodiaceae</taxon>
        <taxon>Chenopodioideae</taxon>
        <taxon>Anserineae</taxon>
        <taxon>Spinacia</taxon>
    </lineage>
</organism>
<keyword evidence="1" id="KW-1185">Reference proteome</keyword>
<reference evidence="2" key="2">
    <citation type="submission" date="2025-08" db="UniProtKB">
        <authorList>
            <consortium name="RefSeq"/>
        </authorList>
    </citation>
    <scope>IDENTIFICATION</scope>
    <source>
        <tissue evidence="2">Leaf</tissue>
    </source>
</reference>